<comment type="pathway">
    <text evidence="1 4">Glycan biosynthesis; trehalose biosynthesis.</text>
</comment>
<dbReference type="PANTHER" id="PTHR43768">
    <property type="entry name" value="TREHALOSE 6-PHOSPHATE PHOSPHATASE"/>
    <property type="match status" value="1"/>
</dbReference>
<dbReference type="InterPro" id="IPR003337">
    <property type="entry name" value="Trehalose_PPase"/>
</dbReference>
<dbReference type="NCBIfam" id="TIGR01484">
    <property type="entry name" value="HAD-SF-IIB"/>
    <property type="match status" value="1"/>
</dbReference>
<sequence length="243" mass="25792">MPPPPASLLDGNASLFLDFDGTLVAIAETPEAVMVDARLRDLLASLHARLNGRVVLISGRPAEQLAQLLDLPALDIVGSHGMEFRHADGRRASADRPAALGAAFERIRRHAERHPGLRIEEKPLGVALHYRQAPEEAGSCETLARELAAEHGLHFQPGKMMVEVRAAGGDKGAAIRALMAEPRMVSTRPLFMGDDLTDEPGFIAAGELGGAGILIGSPRPSAARYRLDDVAAVRDWLAAGSAA</sequence>
<proteinExistence type="inferred from homology"/>
<reference evidence="5 6" key="1">
    <citation type="submission" date="2019-04" db="EMBL/GenBank/DDBJ databases">
        <title>Sphingomonas psychrotolerans sp. nov., isolated from soil in the Tianshan Mountains, Xinjiang, China.</title>
        <authorList>
            <person name="Luo Y."/>
            <person name="Sheng H."/>
        </authorList>
    </citation>
    <scope>NUCLEOTIDE SEQUENCE [LARGE SCALE GENOMIC DNA]</scope>
    <source>
        <strain evidence="5 6">KIS18-15</strain>
    </source>
</reference>
<dbReference type="SUPFAM" id="SSF56784">
    <property type="entry name" value="HAD-like"/>
    <property type="match status" value="1"/>
</dbReference>
<dbReference type="GO" id="GO:0046872">
    <property type="term" value="F:metal ion binding"/>
    <property type="evidence" value="ECO:0007669"/>
    <property type="project" value="UniProtKB-KW"/>
</dbReference>
<dbReference type="GO" id="GO:0004805">
    <property type="term" value="F:trehalose-phosphatase activity"/>
    <property type="evidence" value="ECO:0007669"/>
    <property type="project" value="UniProtKB-EC"/>
</dbReference>
<evidence type="ECO:0000313" key="6">
    <source>
        <dbReference type="Proteomes" id="UP000309848"/>
    </source>
</evidence>
<evidence type="ECO:0000256" key="4">
    <source>
        <dbReference type="RuleBase" id="RU361117"/>
    </source>
</evidence>
<comment type="cofactor">
    <cofactor evidence="4">
        <name>Mg(2+)</name>
        <dbReference type="ChEBI" id="CHEBI:18420"/>
    </cofactor>
</comment>
<dbReference type="Gene3D" id="3.30.70.1020">
    <property type="entry name" value="Trehalose-6-phosphate phosphatase related protein, domain 2"/>
    <property type="match status" value="1"/>
</dbReference>
<dbReference type="OrthoDB" id="9814913at2"/>
<dbReference type="GO" id="GO:0005992">
    <property type="term" value="P:trehalose biosynthetic process"/>
    <property type="evidence" value="ECO:0007669"/>
    <property type="project" value="UniProtKB-UniPathway"/>
</dbReference>
<dbReference type="PANTHER" id="PTHR43768:SF3">
    <property type="entry name" value="TREHALOSE 6-PHOSPHATE PHOSPHATASE"/>
    <property type="match status" value="1"/>
</dbReference>
<comment type="function">
    <text evidence="4">Removes the phosphate from trehalose 6-phosphate to produce free trehalose.</text>
</comment>
<keyword evidence="4" id="KW-0460">Magnesium</keyword>
<dbReference type="InterPro" id="IPR006379">
    <property type="entry name" value="HAD-SF_hydro_IIB"/>
</dbReference>
<dbReference type="UniPathway" id="UPA00299"/>
<gene>
    <name evidence="5" type="primary">otsB</name>
    <name evidence="5" type="ORF">E5A74_02545</name>
</gene>
<dbReference type="Proteomes" id="UP000309848">
    <property type="component" value="Unassembled WGS sequence"/>
</dbReference>
<keyword evidence="3 4" id="KW-0378">Hydrolase</keyword>
<organism evidence="5 6">
    <name type="scientific">Sphingomonas naasensis</name>
    <dbReference type="NCBI Taxonomy" id="1344951"/>
    <lineage>
        <taxon>Bacteria</taxon>
        <taxon>Pseudomonadati</taxon>
        <taxon>Pseudomonadota</taxon>
        <taxon>Alphaproteobacteria</taxon>
        <taxon>Sphingomonadales</taxon>
        <taxon>Sphingomonadaceae</taxon>
        <taxon>Sphingomonas</taxon>
    </lineage>
</organism>
<evidence type="ECO:0000256" key="2">
    <source>
        <dbReference type="ARBA" id="ARBA00008770"/>
    </source>
</evidence>
<evidence type="ECO:0000256" key="1">
    <source>
        <dbReference type="ARBA" id="ARBA00005199"/>
    </source>
</evidence>
<accession>A0A4S1WTY6</accession>
<keyword evidence="6" id="KW-1185">Reference proteome</keyword>
<comment type="catalytic activity">
    <reaction evidence="4">
        <text>alpha,alpha-trehalose 6-phosphate + H2O = alpha,alpha-trehalose + phosphate</text>
        <dbReference type="Rhea" id="RHEA:23420"/>
        <dbReference type="ChEBI" id="CHEBI:15377"/>
        <dbReference type="ChEBI" id="CHEBI:16551"/>
        <dbReference type="ChEBI" id="CHEBI:43474"/>
        <dbReference type="ChEBI" id="CHEBI:58429"/>
        <dbReference type="EC" id="3.1.3.12"/>
    </reaction>
</comment>
<dbReference type="Gene3D" id="3.40.50.1000">
    <property type="entry name" value="HAD superfamily/HAD-like"/>
    <property type="match status" value="1"/>
</dbReference>
<comment type="caution">
    <text evidence="5">The sequence shown here is derived from an EMBL/GenBank/DDBJ whole genome shotgun (WGS) entry which is preliminary data.</text>
</comment>
<dbReference type="NCBIfam" id="TIGR00685">
    <property type="entry name" value="T6PP"/>
    <property type="match status" value="1"/>
</dbReference>
<dbReference type="AlphaFoldDB" id="A0A4S1WTY6"/>
<keyword evidence="4" id="KW-0479">Metal-binding</keyword>
<dbReference type="InterPro" id="IPR036412">
    <property type="entry name" value="HAD-like_sf"/>
</dbReference>
<protein>
    <recommendedName>
        <fullName evidence="4">Trehalose 6-phosphate phosphatase</fullName>
        <ecNumber evidence="4">3.1.3.12</ecNumber>
    </recommendedName>
</protein>
<dbReference type="CDD" id="cd01627">
    <property type="entry name" value="HAD_TPP"/>
    <property type="match status" value="1"/>
</dbReference>
<name>A0A4S1WTY6_9SPHN</name>
<dbReference type="Pfam" id="PF02358">
    <property type="entry name" value="Trehalose_PPase"/>
    <property type="match status" value="1"/>
</dbReference>
<dbReference type="InterPro" id="IPR044651">
    <property type="entry name" value="OTSB-like"/>
</dbReference>
<dbReference type="InterPro" id="IPR023214">
    <property type="entry name" value="HAD_sf"/>
</dbReference>
<evidence type="ECO:0000256" key="3">
    <source>
        <dbReference type="ARBA" id="ARBA00022801"/>
    </source>
</evidence>
<evidence type="ECO:0000313" key="5">
    <source>
        <dbReference type="EMBL" id="TGX46563.1"/>
    </source>
</evidence>
<dbReference type="EC" id="3.1.3.12" evidence="4"/>
<dbReference type="EMBL" id="SRXU01000001">
    <property type="protein sequence ID" value="TGX46563.1"/>
    <property type="molecule type" value="Genomic_DNA"/>
</dbReference>
<comment type="similarity">
    <text evidence="2 4">Belongs to the trehalose phosphatase family.</text>
</comment>